<comment type="caution">
    <text evidence="3">Lacks conserved residue(s) required for the propagation of feature annotation.</text>
</comment>
<keyword evidence="2" id="KW-0067">ATP-binding</keyword>
<dbReference type="GO" id="GO:0008017">
    <property type="term" value="F:microtubule binding"/>
    <property type="evidence" value="ECO:0007669"/>
    <property type="project" value="InterPro"/>
</dbReference>
<dbReference type="InterPro" id="IPR032405">
    <property type="entry name" value="Kinesin_assoc"/>
</dbReference>
<dbReference type="SMART" id="SM00129">
    <property type="entry name" value="KISc"/>
    <property type="match status" value="1"/>
</dbReference>
<proteinExistence type="inferred from homology"/>
<dbReference type="InterPro" id="IPR036961">
    <property type="entry name" value="Kinesin_motor_dom_sf"/>
</dbReference>
<feature type="domain" description="Kinesin motor" evidence="5">
    <location>
        <begin position="149"/>
        <end position="206"/>
    </location>
</feature>
<evidence type="ECO:0000256" key="1">
    <source>
        <dbReference type="ARBA" id="ARBA00022741"/>
    </source>
</evidence>
<dbReference type="GO" id="GO:0007018">
    <property type="term" value="P:microtubule-based movement"/>
    <property type="evidence" value="ECO:0007669"/>
    <property type="project" value="InterPro"/>
</dbReference>
<dbReference type="PANTHER" id="PTHR47117:SF10">
    <property type="entry name" value="KINESIN-LIKE PROTEIN KIF1B"/>
    <property type="match status" value="1"/>
</dbReference>
<dbReference type="PANTHER" id="PTHR47117">
    <property type="entry name" value="STAR-RELATED LIPID TRANSFER PROTEIN 9"/>
    <property type="match status" value="1"/>
</dbReference>
<keyword evidence="4" id="KW-1133">Transmembrane helix</keyword>
<keyword evidence="4" id="KW-0472">Membrane</keyword>
<evidence type="ECO:0000313" key="7">
    <source>
        <dbReference type="WBParaSite" id="Hba_12088"/>
    </source>
</evidence>
<comment type="similarity">
    <text evidence="3">Belongs to the TRAFAC class myosin-kinesin ATPase superfamily. Kinesin family.</text>
</comment>
<dbReference type="Proteomes" id="UP000095283">
    <property type="component" value="Unplaced"/>
</dbReference>
<reference evidence="7" key="1">
    <citation type="submission" date="2016-11" db="UniProtKB">
        <authorList>
            <consortium name="WormBaseParasite"/>
        </authorList>
    </citation>
    <scope>IDENTIFICATION</scope>
</reference>
<dbReference type="WBParaSite" id="Hba_12088">
    <property type="protein sequence ID" value="Hba_12088"/>
    <property type="gene ID" value="Hba_12088"/>
</dbReference>
<dbReference type="Gene3D" id="3.40.850.10">
    <property type="entry name" value="Kinesin motor domain"/>
    <property type="match status" value="2"/>
</dbReference>
<keyword evidence="6" id="KW-1185">Reference proteome</keyword>
<dbReference type="Pfam" id="PF16183">
    <property type="entry name" value="Kinesin_assoc"/>
    <property type="match status" value="1"/>
</dbReference>
<organism evidence="6 7">
    <name type="scientific">Heterorhabditis bacteriophora</name>
    <name type="common">Entomopathogenic nematode worm</name>
    <dbReference type="NCBI Taxonomy" id="37862"/>
    <lineage>
        <taxon>Eukaryota</taxon>
        <taxon>Metazoa</taxon>
        <taxon>Ecdysozoa</taxon>
        <taxon>Nematoda</taxon>
        <taxon>Chromadorea</taxon>
        <taxon>Rhabditida</taxon>
        <taxon>Rhabditina</taxon>
        <taxon>Rhabditomorpha</taxon>
        <taxon>Strongyloidea</taxon>
        <taxon>Heterorhabditidae</taxon>
        <taxon>Heterorhabditis</taxon>
    </lineage>
</organism>
<evidence type="ECO:0000256" key="2">
    <source>
        <dbReference type="ARBA" id="ARBA00022840"/>
    </source>
</evidence>
<name>A0A1I7X3Y0_HETBA</name>
<feature type="domain" description="Kinesin motor" evidence="5">
    <location>
        <begin position="3"/>
        <end position="83"/>
    </location>
</feature>
<feature type="transmembrane region" description="Helical" evidence="4">
    <location>
        <begin position="89"/>
        <end position="108"/>
    </location>
</feature>
<dbReference type="PROSITE" id="PS50067">
    <property type="entry name" value="KINESIN_MOTOR_2"/>
    <property type="match status" value="2"/>
</dbReference>
<keyword evidence="1" id="KW-0547">Nucleotide-binding</keyword>
<dbReference type="GO" id="GO:0005524">
    <property type="term" value="F:ATP binding"/>
    <property type="evidence" value="ECO:0007669"/>
    <property type="project" value="UniProtKB-KW"/>
</dbReference>
<protein>
    <submittedName>
        <fullName evidence="7">Kinesin motor domain-containing protein</fullName>
    </submittedName>
</protein>
<dbReference type="Pfam" id="PF00225">
    <property type="entry name" value="Kinesin"/>
    <property type="match status" value="1"/>
</dbReference>
<dbReference type="GO" id="GO:0003777">
    <property type="term" value="F:microtubule motor activity"/>
    <property type="evidence" value="ECO:0007669"/>
    <property type="project" value="InterPro"/>
</dbReference>
<dbReference type="AlphaFoldDB" id="A0A1I7X3Y0"/>
<sequence>MSSVKVAVRVRPFNQREINSGSRCIIGMNGSTTTISGSGADRCHSFNFDHSYWSYNTEDSHFISQSQVYNDLGVEMLEHSFEGWVKQKLLTMFFMVLILFIVFQIQKINFKTLVISKSSRAGAPSIRLLKYVLFLDKICSFIYIAGKKSKRGKGVIPYRDSVLTWLLRENLGGNSKTAMIAALSPADINFDETLSTLRYADRAKQIVCQAVVNEDPNAKLIRMSSFETEFYAESYLLFRKTEEIRKQREDELREMGLATTEDGSTLGVFSPKKLLVLVDRKLRIDLMFFYQDKLFSIITVILSMRMEVSVLFHKRIDEHYYFIIYKLQCCCYLNMHH</sequence>
<dbReference type="Gene3D" id="6.10.250.2530">
    <property type="match status" value="1"/>
</dbReference>
<evidence type="ECO:0000259" key="5">
    <source>
        <dbReference type="PROSITE" id="PS50067"/>
    </source>
</evidence>
<accession>A0A1I7X3Y0</accession>
<dbReference type="InterPro" id="IPR001752">
    <property type="entry name" value="Kinesin_motor_dom"/>
</dbReference>
<dbReference type="InterPro" id="IPR027417">
    <property type="entry name" value="P-loop_NTPase"/>
</dbReference>
<keyword evidence="4" id="KW-0812">Transmembrane</keyword>
<evidence type="ECO:0000256" key="3">
    <source>
        <dbReference type="PROSITE-ProRule" id="PRU00283"/>
    </source>
</evidence>
<evidence type="ECO:0000313" key="6">
    <source>
        <dbReference type="Proteomes" id="UP000095283"/>
    </source>
</evidence>
<evidence type="ECO:0000256" key="4">
    <source>
        <dbReference type="SAM" id="Phobius"/>
    </source>
</evidence>
<dbReference type="SUPFAM" id="SSF52540">
    <property type="entry name" value="P-loop containing nucleoside triphosphate hydrolases"/>
    <property type="match status" value="2"/>
</dbReference>